<proteinExistence type="predicted"/>
<sequence>MKKVLVLGAILAILASLSISSVFGAGSDIRVFLNDDYIDFPDAKPIIRNERTTVPVAIIARNLGIDYTWNGTTRTVAFEQDGKELDLRIEEHNSFIEGSRTYVPLRFIAESFEQEVDWRADVRTVVIGENVKNIQLPEPPKDGFIEPKIEIEMAESGWDPVYFRVTFEHKDKLAYMNSQDKYQAKIIFTSHPQFNSREYAWDKGYVFRLDGWQEADIFGSALARYENTRIGEEVDIEAGMRVEFDIYVENTTTGNSKKYSHHAIIPHMEWAN</sequence>
<dbReference type="SUPFAM" id="SSF55383">
    <property type="entry name" value="Copper amine oxidase, domain N"/>
    <property type="match status" value="1"/>
</dbReference>
<evidence type="ECO:0000313" key="4">
    <source>
        <dbReference type="Proteomes" id="UP000001572"/>
    </source>
</evidence>
<dbReference type="HOGENOM" id="CLU_1021722_0_0_9"/>
<dbReference type="OrthoDB" id="2379109at2"/>
<dbReference type="Pfam" id="PF07833">
    <property type="entry name" value="Cu_amine_oxidN1"/>
    <property type="match status" value="1"/>
</dbReference>
<protein>
    <submittedName>
        <fullName evidence="3">Copper amine oxidase domain protein</fullName>
    </submittedName>
</protein>
<dbReference type="EMBL" id="CP000724">
    <property type="protein sequence ID" value="ABR50755.1"/>
    <property type="molecule type" value="Genomic_DNA"/>
</dbReference>
<dbReference type="RefSeq" id="WP_012065640.1">
    <property type="nucleotide sequence ID" value="NC_009633.1"/>
</dbReference>
<organism evidence="3 4">
    <name type="scientific">Alkaliphilus metalliredigens (strain QYMF)</name>
    <dbReference type="NCBI Taxonomy" id="293826"/>
    <lineage>
        <taxon>Bacteria</taxon>
        <taxon>Bacillati</taxon>
        <taxon>Bacillota</taxon>
        <taxon>Clostridia</taxon>
        <taxon>Peptostreptococcales</taxon>
        <taxon>Natronincolaceae</taxon>
        <taxon>Alkaliphilus</taxon>
    </lineage>
</organism>
<dbReference type="Proteomes" id="UP000001572">
    <property type="component" value="Chromosome"/>
</dbReference>
<dbReference type="eggNOG" id="COG4991">
    <property type="taxonomic scope" value="Bacteria"/>
</dbReference>
<dbReference type="InterPro" id="IPR012854">
    <property type="entry name" value="Cu_amine_oxidase-like_N"/>
</dbReference>
<keyword evidence="1" id="KW-0732">Signal</keyword>
<dbReference type="STRING" id="293826.Amet_4687"/>
<dbReference type="Gene3D" id="3.30.457.10">
    <property type="entry name" value="Copper amine oxidase-like, N-terminal domain"/>
    <property type="match status" value="1"/>
</dbReference>
<dbReference type="KEGG" id="amt:Amet_4687"/>
<dbReference type="InterPro" id="IPR036582">
    <property type="entry name" value="Mao_N_sf"/>
</dbReference>
<keyword evidence="4" id="KW-1185">Reference proteome</keyword>
<feature type="chain" id="PRO_5002702568" evidence="1">
    <location>
        <begin position="25"/>
        <end position="272"/>
    </location>
</feature>
<accession>A6TX37</accession>
<name>A6TX37_ALKMQ</name>
<evidence type="ECO:0000259" key="2">
    <source>
        <dbReference type="Pfam" id="PF07833"/>
    </source>
</evidence>
<evidence type="ECO:0000313" key="3">
    <source>
        <dbReference type="EMBL" id="ABR50755.1"/>
    </source>
</evidence>
<dbReference type="AlphaFoldDB" id="A6TX37"/>
<feature type="signal peptide" evidence="1">
    <location>
        <begin position="1"/>
        <end position="24"/>
    </location>
</feature>
<evidence type="ECO:0000256" key="1">
    <source>
        <dbReference type="SAM" id="SignalP"/>
    </source>
</evidence>
<reference evidence="4" key="1">
    <citation type="journal article" date="2016" name="Genome Announc.">
        <title>Complete genome sequence of Alkaliphilus metalliredigens strain QYMF, an alkaliphilic and metal-reducing bacterium isolated from borax-contaminated leachate ponds.</title>
        <authorList>
            <person name="Hwang C."/>
            <person name="Copeland A."/>
            <person name="Lucas S."/>
            <person name="Lapidus A."/>
            <person name="Barry K."/>
            <person name="Detter J.C."/>
            <person name="Glavina Del Rio T."/>
            <person name="Hammon N."/>
            <person name="Israni S."/>
            <person name="Dalin E."/>
            <person name="Tice H."/>
            <person name="Pitluck S."/>
            <person name="Chertkov O."/>
            <person name="Brettin T."/>
            <person name="Bruce D."/>
            <person name="Han C."/>
            <person name="Schmutz J."/>
            <person name="Larimer F."/>
            <person name="Land M.L."/>
            <person name="Hauser L."/>
            <person name="Kyrpides N."/>
            <person name="Mikhailova N."/>
            <person name="Ye Q."/>
            <person name="Zhou J."/>
            <person name="Richardson P."/>
            <person name="Fields M.W."/>
        </authorList>
    </citation>
    <scope>NUCLEOTIDE SEQUENCE [LARGE SCALE GENOMIC DNA]</scope>
    <source>
        <strain evidence="4">QYMF</strain>
    </source>
</reference>
<feature type="domain" description="Copper amine oxidase-like N-terminal" evidence="2">
    <location>
        <begin position="33"/>
        <end position="96"/>
    </location>
</feature>
<gene>
    <name evidence="3" type="ordered locus">Amet_4687</name>
</gene>